<evidence type="ECO:0000313" key="1">
    <source>
        <dbReference type="EMBL" id="ORW09843.1"/>
    </source>
</evidence>
<dbReference type="OrthoDB" id="5118825at2"/>
<name>A0A1X1YFK7_9MYCO</name>
<evidence type="ECO:0000313" key="2">
    <source>
        <dbReference type="Proteomes" id="UP000193866"/>
    </source>
</evidence>
<reference evidence="1 2" key="1">
    <citation type="submission" date="2016-01" db="EMBL/GenBank/DDBJ databases">
        <title>The new phylogeny of the genus Mycobacterium.</title>
        <authorList>
            <person name="Tarcisio F."/>
            <person name="Conor M."/>
            <person name="Antonella G."/>
            <person name="Elisabetta G."/>
            <person name="Giulia F.S."/>
            <person name="Sara T."/>
            <person name="Anna F."/>
            <person name="Clotilde B."/>
            <person name="Roberto B."/>
            <person name="Veronica D.S."/>
            <person name="Fabio R."/>
            <person name="Monica P."/>
            <person name="Olivier J."/>
            <person name="Enrico T."/>
            <person name="Nicola S."/>
        </authorList>
    </citation>
    <scope>NUCLEOTIDE SEQUENCE [LARGE SCALE GENOMIC DNA]</scope>
    <source>
        <strain evidence="1 2">DSM 45394</strain>
    </source>
</reference>
<sequence>MTSPVLQVTRAGLRELAQRCHALAVQVSPTAAAALLLASLSMASCTPHTHDSHGGEAALGTIATKNAPNPLRHDSERLTKRFPRLGSPVTTSWVSGDMGDPRVPGPSTYWLDCIVELAPATIADLKARYRPAPTTVHPDVSGTLAGVLPAGSYLASGALDEAFSSTSISSTVFLAEQAPVIVISALGH</sequence>
<dbReference type="STRING" id="1108812.AWC16_15020"/>
<dbReference type="RefSeq" id="WP_085265337.1">
    <property type="nucleotide sequence ID" value="NZ_LQPG01000026.1"/>
</dbReference>
<dbReference type="AlphaFoldDB" id="A0A1X1YFK7"/>
<protein>
    <submittedName>
        <fullName evidence="1">Uncharacterized protein</fullName>
    </submittedName>
</protein>
<accession>A0A1X1YFK7</accession>
<comment type="caution">
    <text evidence="1">The sequence shown here is derived from an EMBL/GenBank/DDBJ whole genome shotgun (WGS) entry which is preliminary data.</text>
</comment>
<keyword evidence="2" id="KW-1185">Reference proteome</keyword>
<gene>
    <name evidence="1" type="ORF">AWC16_15020</name>
</gene>
<dbReference type="Proteomes" id="UP000193866">
    <property type="component" value="Unassembled WGS sequence"/>
</dbReference>
<organism evidence="1 2">
    <name type="scientific">Mycolicibacter longobardus</name>
    <dbReference type="NCBI Taxonomy" id="1108812"/>
    <lineage>
        <taxon>Bacteria</taxon>
        <taxon>Bacillati</taxon>
        <taxon>Actinomycetota</taxon>
        <taxon>Actinomycetes</taxon>
        <taxon>Mycobacteriales</taxon>
        <taxon>Mycobacteriaceae</taxon>
        <taxon>Mycolicibacter</taxon>
    </lineage>
</organism>
<dbReference type="EMBL" id="LQPG01000026">
    <property type="protein sequence ID" value="ORW09843.1"/>
    <property type="molecule type" value="Genomic_DNA"/>
</dbReference>
<proteinExistence type="predicted"/>